<dbReference type="STRING" id="1927124.BST13_27270"/>
<gene>
    <name evidence="1" type="ORF">BST13_27270</name>
</gene>
<proteinExistence type="predicted"/>
<organism evidence="1 2">
    <name type="scientific">Mycobacterium aquaticum</name>
    <dbReference type="NCBI Taxonomy" id="1927124"/>
    <lineage>
        <taxon>Bacteria</taxon>
        <taxon>Bacillati</taxon>
        <taxon>Actinomycetota</taxon>
        <taxon>Actinomycetes</taxon>
        <taxon>Mycobacteriales</taxon>
        <taxon>Mycobacteriaceae</taxon>
        <taxon>Mycobacterium</taxon>
    </lineage>
</organism>
<reference evidence="1 2" key="1">
    <citation type="submission" date="2017-02" db="EMBL/GenBank/DDBJ databases">
        <title>The new phylogeny of genus Mycobacterium.</title>
        <authorList>
            <person name="Tortoli E."/>
            <person name="Trovato A."/>
            <person name="Cirillo D.M."/>
        </authorList>
    </citation>
    <scope>NUCLEOTIDE SEQUENCE [LARGE SCALE GENOMIC DNA]</scope>
    <source>
        <strain evidence="1 2">RW6</strain>
    </source>
</reference>
<dbReference type="RefSeq" id="WP_083167661.1">
    <property type="nucleotide sequence ID" value="NZ_MVHF01000036.1"/>
</dbReference>
<evidence type="ECO:0000313" key="2">
    <source>
        <dbReference type="Proteomes" id="UP000192448"/>
    </source>
</evidence>
<sequence length="62" mass="6938">MTTIPIDTAIVRRTAAAVAVAHRDRQAATIAGTWIETLGVRAQRHAERHLCRRRRPTGRRPA</sequence>
<accession>A0A1X0AHH0</accession>
<comment type="caution">
    <text evidence="1">The sequence shown here is derived from an EMBL/GenBank/DDBJ whole genome shotgun (WGS) entry which is preliminary data.</text>
</comment>
<keyword evidence="2" id="KW-1185">Reference proteome</keyword>
<dbReference type="EMBL" id="MVHF01000036">
    <property type="protein sequence ID" value="ORA29288.1"/>
    <property type="molecule type" value="Genomic_DNA"/>
</dbReference>
<name>A0A1X0AHH0_9MYCO</name>
<protein>
    <submittedName>
        <fullName evidence="1">Uncharacterized protein</fullName>
    </submittedName>
</protein>
<dbReference type="Proteomes" id="UP000192448">
    <property type="component" value="Unassembled WGS sequence"/>
</dbReference>
<evidence type="ECO:0000313" key="1">
    <source>
        <dbReference type="EMBL" id="ORA29288.1"/>
    </source>
</evidence>
<dbReference type="AlphaFoldDB" id="A0A1X0AHH0"/>